<feature type="transmembrane region" description="Helical" evidence="1">
    <location>
        <begin position="152"/>
        <end position="183"/>
    </location>
</feature>
<accession>A0AAU7PM44</accession>
<feature type="transmembrane region" description="Helical" evidence="1">
    <location>
        <begin position="230"/>
        <end position="249"/>
    </location>
</feature>
<protein>
    <submittedName>
        <fullName evidence="2">TraX family protein</fullName>
    </submittedName>
</protein>
<reference evidence="2" key="1">
    <citation type="submission" date="2024-06" db="EMBL/GenBank/DDBJ databases">
        <title>Lacrimispora cavernae sp. nov., a novel anaerobe isolated from bat guano pile inside a cave.</title>
        <authorList>
            <person name="Miller S.L."/>
            <person name="Lu N."/>
            <person name="King J."/>
            <person name="Sankaranarayanan K."/>
            <person name="Lawson P.A."/>
        </authorList>
    </citation>
    <scope>NUCLEOTIDE SEQUENCE</scope>
    <source>
        <strain evidence="2">BS-2</strain>
    </source>
</reference>
<dbReference type="InterPro" id="IPR008875">
    <property type="entry name" value="TraX"/>
</dbReference>
<feature type="transmembrane region" description="Helical" evidence="1">
    <location>
        <begin position="125"/>
        <end position="140"/>
    </location>
</feature>
<dbReference type="Pfam" id="PF05857">
    <property type="entry name" value="TraX"/>
    <property type="match status" value="1"/>
</dbReference>
<evidence type="ECO:0000256" key="1">
    <source>
        <dbReference type="SAM" id="Phobius"/>
    </source>
</evidence>
<organism evidence="2">
    <name type="scientific">Lacrimispora sp. BS-2</name>
    <dbReference type="NCBI Taxonomy" id="3151850"/>
    <lineage>
        <taxon>Bacteria</taxon>
        <taxon>Bacillati</taxon>
        <taxon>Bacillota</taxon>
        <taxon>Clostridia</taxon>
        <taxon>Lachnospirales</taxon>
        <taxon>Lachnospiraceae</taxon>
        <taxon>Lacrimispora</taxon>
    </lineage>
</organism>
<feature type="transmembrane region" description="Helical" evidence="1">
    <location>
        <begin position="195"/>
        <end position="218"/>
    </location>
</feature>
<feature type="transmembrane region" description="Helical" evidence="1">
    <location>
        <begin position="99"/>
        <end position="119"/>
    </location>
</feature>
<sequence>MKESISARAKGITGNTLKMIAIVTMLIDHIGVAVVENGILKNQDNLTAWELFGLQGENLWDMADLVLRTIGRVAFPIFCFLLVEGFFHTRNIKKYGARLFLFALISEIPFDLAIFDQWFYPDYQNVYFTLFIGLCVLYWYDKAMGDPIRQTLVFLAGCGAAVFLKCDYDIIGIVMILLFYVFYKDKKKQTIFAGILTAVQSLSCFGAAILAFIPIRMYSGARGKRNLKYLFYWFYPAHLVLLYILRLIIIK</sequence>
<gene>
    <name evidence="2" type="ORF">ABFV83_16170</name>
</gene>
<name>A0AAU7PM44_9FIRM</name>
<dbReference type="RefSeq" id="WP_349945272.1">
    <property type="nucleotide sequence ID" value="NZ_CP157940.1"/>
</dbReference>
<keyword evidence="1" id="KW-0812">Transmembrane</keyword>
<dbReference type="EMBL" id="CP157940">
    <property type="protein sequence ID" value="XBS53338.1"/>
    <property type="molecule type" value="Genomic_DNA"/>
</dbReference>
<feature type="transmembrane region" description="Helical" evidence="1">
    <location>
        <begin position="20"/>
        <end position="40"/>
    </location>
</feature>
<evidence type="ECO:0000313" key="2">
    <source>
        <dbReference type="EMBL" id="XBS53338.1"/>
    </source>
</evidence>
<keyword evidence="1" id="KW-0472">Membrane</keyword>
<proteinExistence type="predicted"/>
<dbReference type="AlphaFoldDB" id="A0AAU7PM44"/>
<keyword evidence="1" id="KW-1133">Transmembrane helix</keyword>
<feature type="transmembrane region" description="Helical" evidence="1">
    <location>
        <begin position="69"/>
        <end position="87"/>
    </location>
</feature>